<name>A0ABS7H059_9HYPH</name>
<evidence type="ECO:0000313" key="2">
    <source>
        <dbReference type="Proteomes" id="UP000717752"/>
    </source>
</evidence>
<organism evidence="1 2">
    <name type="scientific">Rhizobium mesosinicum</name>
    <dbReference type="NCBI Taxonomy" id="335017"/>
    <lineage>
        <taxon>Bacteria</taxon>
        <taxon>Pseudomonadati</taxon>
        <taxon>Pseudomonadota</taxon>
        <taxon>Alphaproteobacteria</taxon>
        <taxon>Hyphomicrobiales</taxon>
        <taxon>Rhizobiaceae</taxon>
        <taxon>Rhizobium/Agrobacterium group</taxon>
        <taxon>Rhizobium</taxon>
    </lineage>
</organism>
<proteinExistence type="predicted"/>
<dbReference type="Proteomes" id="UP000717752">
    <property type="component" value="Unassembled WGS sequence"/>
</dbReference>
<accession>A0ABS7H059</accession>
<reference evidence="1 2" key="1">
    <citation type="journal article" date="2021" name="MBio">
        <title>Poor Competitiveness of Bradyrhizobium in Pigeon Pea Root Colonization in Indian Soils.</title>
        <authorList>
            <person name="Chalasani D."/>
            <person name="Basu A."/>
            <person name="Pullabhotla S.V.S.R.N."/>
            <person name="Jorrin B."/>
            <person name="Neal A.L."/>
            <person name="Poole P.S."/>
            <person name="Podile A.R."/>
            <person name="Tkacz A."/>
        </authorList>
    </citation>
    <scope>NUCLEOTIDE SEQUENCE [LARGE SCALE GENOMIC DNA]</scope>
    <source>
        <strain evidence="1 2">HU56</strain>
    </source>
</reference>
<evidence type="ECO:0000313" key="1">
    <source>
        <dbReference type="EMBL" id="MBW9055643.1"/>
    </source>
</evidence>
<dbReference type="InterPro" id="IPR021352">
    <property type="entry name" value="DUF2971"/>
</dbReference>
<comment type="caution">
    <text evidence="1">The sequence shown here is derived from an EMBL/GenBank/DDBJ whole genome shotgun (WGS) entry which is preliminary data.</text>
</comment>
<dbReference type="RefSeq" id="WP_220336952.1">
    <property type="nucleotide sequence ID" value="NZ_JAEUAK010000011.1"/>
</dbReference>
<dbReference type="EMBL" id="JAEUAK010000011">
    <property type="protein sequence ID" value="MBW9055643.1"/>
    <property type="molecule type" value="Genomic_DNA"/>
</dbReference>
<protein>
    <submittedName>
        <fullName evidence="1">DUF2971 domain-containing protein</fullName>
    </submittedName>
</protein>
<sequence length="297" mass="33886">MTHDALNNHLAARPPYIGINGKREPRLFHYTTYPGFVGIFTTKQLWATNIHYLNDVEEFKHGLQIVAYQATKLAKSASREQAILLRSIAENVERFQRINIFVSSFSEKTDILSQWRGYSAGGGIALNFDYEHLRRVSDRSSLLLVKCIYDSESKAQLVDEMLADVLAAFVNSKYQPEVPVDNYVTVFLYNFLPIAACFKHSAFSEEAEWRIVSRPIDMRDQRVDFRPTLKMITPYFKIDLEDGLNDLLKKPEIGVQEVMIGPTAEKDLLMEAVSGVIQNRNISVKSISHSAAPYREM</sequence>
<keyword evidence="2" id="KW-1185">Reference proteome</keyword>
<dbReference type="Pfam" id="PF11185">
    <property type="entry name" value="DUF2971"/>
    <property type="match status" value="1"/>
</dbReference>
<gene>
    <name evidence="1" type="ORF">JNB85_24855</name>
</gene>